<dbReference type="GO" id="GO:0006284">
    <property type="term" value="P:base-excision repair"/>
    <property type="evidence" value="ECO:0007669"/>
    <property type="project" value="TreeGrafter"/>
</dbReference>
<dbReference type="PANTHER" id="PTHR11276:SF42">
    <property type="entry name" value="DNA POLYMERASE BETA"/>
    <property type="match status" value="1"/>
</dbReference>
<feature type="domain" description="Crossover junction endonuclease MUS81-like HHH" evidence="3">
    <location>
        <begin position="113"/>
        <end position="182"/>
    </location>
</feature>
<dbReference type="GO" id="GO:0003887">
    <property type="term" value="F:DNA-directed DNA polymerase activity"/>
    <property type="evidence" value="ECO:0007669"/>
    <property type="project" value="InterPro"/>
</dbReference>
<proteinExistence type="predicted"/>
<dbReference type="InterPro" id="IPR010996">
    <property type="entry name" value="HHH_MUS81"/>
</dbReference>
<feature type="active site" description="Nucleophile; Schiff-base intermediate with DNA; for 5'-dRP lyase activity" evidence="1">
    <location>
        <position position="173"/>
    </location>
</feature>
<feature type="compositionally biased region" description="Acidic residues" evidence="2">
    <location>
        <begin position="79"/>
        <end position="92"/>
    </location>
</feature>
<evidence type="ECO:0000313" key="4">
    <source>
        <dbReference type="EMBL" id="KAJ8903717.1"/>
    </source>
</evidence>
<dbReference type="AlphaFoldDB" id="A0AAV8URF0"/>
<protein>
    <recommendedName>
        <fullName evidence="3">Crossover junction endonuclease MUS81-like HHH domain-containing protein</fullName>
    </recommendedName>
</protein>
<dbReference type="SUPFAM" id="SSF47802">
    <property type="entry name" value="DNA polymerase beta, N-terminal domain-like"/>
    <property type="match status" value="1"/>
</dbReference>
<evidence type="ECO:0000259" key="3">
    <source>
        <dbReference type="Pfam" id="PF14716"/>
    </source>
</evidence>
<reference evidence="4 5" key="1">
    <citation type="journal article" date="2023" name="Nat. Commun.">
        <title>Origin of minicircular mitochondrial genomes in red algae.</title>
        <authorList>
            <person name="Lee Y."/>
            <person name="Cho C.H."/>
            <person name="Lee Y.M."/>
            <person name="Park S.I."/>
            <person name="Yang J.H."/>
            <person name="West J.A."/>
            <person name="Bhattacharya D."/>
            <person name="Yoon H.S."/>
        </authorList>
    </citation>
    <scope>NUCLEOTIDE SEQUENCE [LARGE SCALE GENOMIC DNA]</scope>
    <source>
        <strain evidence="4 5">CCMP1338</strain>
        <tissue evidence="4">Whole cell</tissue>
    </source>
</reference>
<dbReference type="Proteomes" id="UP001157974">
    <property type="component" value="Unassembled WGS sequence"/>
</dbReference>
<dbReference type="Pfam" id="PF14716">
    <property type="entry name" value="HHH_8"/>
    <property type="match status" value="1"/>
</dbReference>
<dbReference type="GO" id="GO:0005634">
    <property type="term" value="C:nucleus"/>
    <property type="evidence" value="ECO:0007669"/>
    <property type="project" value="TreeGrafter"/>
</dbReference>
<gene>
    <name evidence="4" type="ORF">NDN08_004817</name>
</gene>
<organism evidence="4 5">
    <name type="scientific">Rhodosorus marinus</name>
    <dbReference type="NCBI Taxonomy" id="101924"/>
    <lineage>
        <taxon>Eukaryota</taxon>
        <taxon>Rhodophyta</taxon>
        <taxon>Stylonematophyceae</taxon>
        <taxon>Stylonematales</taxon>
        <taxon>Stylonemataceae</taxon>
        <taxon>Rhodosorus</taxon>
    </lineage>
</organism>
<evidence type="ECO:0000256" key="2">
    <source>
        <dbReference type="SAM" id="MobiDB-lite"/>
    </source>
</evidence>
<dbReference type="PANTHER" id="PTHR11276">
    <property type="entry name" value="DNA POLYMERASE TYPE-X FAMILY MEMBER"/>
    <property type="match status" value="1"/>
</dbReference>
<dbReference type="Gene3D" id="1.10.150.110">
    <property type="entry name" value="DNA polymerase beta, N-terminal domain-like"/>
    <property type="match status" value="1"/>
</dbReference>
<comment type="caution">
    <text evidence="4">The sequence shown here is derived from an EMBL/GenBank/DDBJ whole genome shotgun (WGS) entry which is preliminary data.</text>
</comment>
<dbReference type="GO" id="GO:0006303">
    <property type="term" value="P:double-strand break repair via nonhomologous end joining"/>
    <property type="evidence" value="ECO:0007669"/>
    <property type="project" value="TreeGrafter"/>
</dbReference>
<dbReference type="GO" id="GO:0003677">
    <property type="term" value="F:DNA binding"/>
    <property type="evidence" value="ECO:0007669"/>
    <property type="project" value="InterPro"/>
</dbReference>
<dbReference type="InterPro" id="IPR027421">
    <property type="entry name" value="DNA_pol_lamdba_lyase_dom_sf"/>
</dbReference>
<dbReference type="EMBL" id="JAMWBK010000007">
    <property type="protein sequence ID" value="KAJ8903717.1"/>
    <property type="molecule type" value="Genomic_DNA"/>
</dbReference>
<feature type="region of interest" description="Disordered" evidence="2">
    <location>
        <begin position="73"/>
        <end position="113"/>
    </location>
</feature>
<evidence type="ECO:0000256" key="1">
    <source>
        <dbReference type="PIRSR" id="PIRSR622312-50"/>
    </source>
</evidence>
<accession>A0AAV8URF0</accession>
<sequence length="194" mass="22024">MPPKVKKSHIKEILRLAESKHVRLPTDEAGRLVAAARYYKELGDKEKAADALLKQFGVKKDFVKDEQELARDKLQKEEAELEDEKEDADGDQEQPKKKRAKQEPAAAHVTVEKNRPLTELFRELAKYEFEEENRQKGFAYQKVGTAIAECDFEVTSGKEAMTLKGVGKSSGSKIDEYLTTGKIAKIEEARRSRE</sequence>
<name>A0AAV8URF0_9RHOD</name>
<dbReference type="InterPro" id="IPR022312">
    <property type="entry name" value="DNA_pol_X"/>
</dbReference>
<evidence type="ECO:0000313" key="5">
    <source>
        <dbReference type="Proteomes" id="UP001157974"/>
    </source>
</evidence>
<keyword evidence="5" id="KW-1185">Reference proteome</keyword>